<dbReference type="OrthoDB" id="2429779at2759"/>
<accession>A0A9P6J7C9</accession>
<reference evidence="1" key="1">
    <citation type="journal article" date="2020" name="Fungal Divers.">
        <title>Resolving the Mortierellaceae phylogeny through synthesis of multi-gene phylogenetics and phylogenomics.</title>
        <authorList>
            <person name="Vandepol N."/>
            <person name="Liber J."/>
            <person name="Desiro A."/>
            <person name="Na H."/>
            <person name="Kennedy M."/>
            <person name="Barry K."/>
            <person name="Grigoriev I.V."/>
            <person name="Miller A.N."/>
            <person name="O'Donnell K."/>
            <person name="Stajich J.E."/>
            <person name="Bonito G."/>
        </authorList>
    </citation>
    <scope>NUCLEOTIDE SEQUENCE</scope>
    <source>
        <strain evidence="1">MES-2147</strain>
    </source>
</reference>
<gene>
    <name evidence="1" type="ORF">BGZ65_009929</name>
</gene>
<dbReference type="PANTHER" id="PTHR37332:SF1">
    <property type="entry name" value="ELMO DOMAIN-CONTAINING PROTEIN"/>
    <property type="match status" value="1"/>
</dbReference>
<evidence type="ECO:0000313" key="2">
    <source>
        <dbReference type="Proteomes" id="UP000749646"/>
    </source>
</evidence>
<sequence length="131" mass="15228">MTEADFREFYSPEVVQKRTHQFFLLGTSIANALDIPNLSDYARALSAIMHEYEHFLSADSKLKMQNFFKTSRKASDGKPLEEIREYTYFEVKAVPFEMEYTVIFATLCEMIALAYKKIDTHKANVITDSYD</sequence>
<dbReference type="PANTHER" id="PTHR37332">
    <property type="entry name" value="EXPRESSED PROTEIN"/>
    <property type="match status" value="1"/>
</dbReference>
<dbReference type="AlphaFoldDB" id="A0A9P6J7C9"/>
<evidence type="ECO:0000313" key="1">
    <source>
        <dbReference type="EMBL" id="KAF9961983.1"/>
    </source>
</evidence>
<dbReference type="Proteomes" id="UP000749646">
    <property type="component" value="Unassembled WGS sequence"/>
</dbReference>
<name>A0A9P6J7C9_9FUNG</name>
<protein>
    <submittedName>
        <fullName evidence="1">Uncharacterized protein</fullName>
    </submittedName>
</protein>
<keyword evidence="2" id="KW-1185">Reference proteome</keyword>
<proteinExistence type="predicted"/>
<dbReference type="EMBL" id="JAAAHW010006396">
    <property type="protein sequence ID" value="KAF9961983.1"/>
    <property type="molecule type" value="Genomic_DNA"/>
</dbReference>
<organism evidence="1 2">
    <name type="scientific">Modicella reniformis</name>
    <dbReference type="NCBI Taxonomy" id="1440133"/>
    <lineage>
        <taxon>Eukaryota</taxon>
        <taxon>Fungi</taxon>
        <taxon>Fungi incertae sedis</taxon>
        <taxon>Mucoromycota</taxon>
        <taxon>Mortierellomycotina</taxon>
        <taxon>Mortierellomycetes</taxon>
        <taxon>Mortierellales</taxon>
        <taxon>Mortierellaceae</taxon>
        <taxon>Modicella</taxon>
    </lineage>
</organism>
<comment type="caution">
    <text evidence="1">The sequence shown here is derived from an EMBL/GenBank/DDBJ whole genome shotgun (WGS) entry which is preliminary data.</text>
</comment>